<keyword evidence="2" id="KW-1185">Reference proteome</keyword>
<comment type="caution">
    <text evidence="1">The sequence shown here is derived from an EMBL/GenBank/DDBJ whole genome shotgun (WGS) entry which is preliminary data.</text>
</comment>
<sequence>MPLSAYSPRREIHHRSIDMKAYVREDGLFDVEAHLVDTKPFAFARIVSPVPLPAGAPLHDLWVRLTVDDNYVVRAIEASSDVTPYPLCKEAEVTLSVLVGERIASGWSARVKERLRGAASCTHLMELLIPLATTALQGIIGARREGQTSVDTSKVPVKLDSCYAYGRHRAVVQRFWPQLFQPETGTPPDTAEPEAHST</sequence>
<accession>A0ABT6B4D8</accession>
<evidence type="ECO:0000313" key="1">
    <source>
        <dbReference type="EMBL" id="MDF3838826.1"/>
    </source>
</evidence>
<reference evidence="1 2" key="1">
    <citation type="submission" date="2023-03" db="EMBL/GenBank/DDBJ databases">
        <title>Draft assemblies of triclosan tolerant bacteria isolated from returned activated sludge.</title>
        <authorList>
            <person name="Van Hamelsveld S."/>
        </authorList>
    </citation>
    <scope>NUCLEOTIDE SEQUENCE [LARGE SCALE GENOMIC DNA]</scope>
    <source>
        <strain evidence="1 2">GW210010_S58</strain>
    </source>
</reference>
<protein>
    <submittedName>
        <fullName evidence="1">DUF2889 domain-containing protein</fullName>
    </submittedName>
</protein>
<dbReference type="Proteomes" id="UP001216674">
    <property type="component" value="Unassembled WGS sequence"/>
</dbReference>
<organism evidence="1 2">
    <name type="scientific">Cupriavidus basilensis</name>
    <dbReference type="NCBI Taxonomy" id="68895"/>
    <lineage>
        <taxon>Bacteria</taxon>
        <taxon>Pseudomonadati</taxon>
        <taxon>Pseudomonadota</taxon>
        <taxon>Betaproteobacteria</taxon>
        <taxon>Burkholderiales</taxon>
        <taxon>Burkholderiaceae</taxon>
        <taxon>Cupriavidus</taxon>
    </lineage>
</organism>
<dbReference type="Pfam" id="PF11136">
    <property type="entry name" value="DUF2889"/>
    <property type="match status" value="1"/>
</dbReference>
<gene>
    <name evidence="1" type="ORF">P3W85_38715</name>
</gene>
<evidence type="ECO:0000313" key="2">
    <source>
        <dbReference type="Proteomes" id="UP001216674"/>
    </source>
</evidence>
<dbReference type="RefSeq" id="WP_276268690.1">
    <property type="nucleotide sequence ID" value="NZ_JARJLM010000629.1"/>
</dbReference>
<dbReference type="EMBL" id="JARJLM010000629">
    <property type="protein sequence ID" value="MDF3838826.1"/>
    <property type="molecule type" value="Genomic_DNA"/>
</dbReference>
<dbReference type="InterPro" id="IPR021312">
    <property type="entry name" value="DUF2889"/>
</dbReference>
<proteinExistence type="predicted"/>
<name>A0ABT6B4D8_9BURK</name>